<feature type="signal peptide" evidence="2">
    <location>
        <begin position="1"/>
        <end position="19"/>
    </location>
</feature>
<dbReference type="Proteomes" id="UP000037510">
    <property type="component" value="Unassembled WGS sequence"/>
</dbReference>
<dbReference type="AlphaFoldDB" id="A0A0L7KM64"/>
<reference evidence="3 4" key="1">
    <citation type="journal article" date="2015" name="Genome Biol. Evol.">
        <title>The genome of winter moth (Operophtera brumata) provides a genomic perspective on sexual dimorphism and phenology.</title>
        <authorList>
            <person name="Derks M.F."/>
            <person name="Smit S."/>
            <person name="Salis L."/>
            <person name="Schijlen E."/>
            <person name="Bossers A."/>
            <person name="Mateman C."/>
            <person name="Pijl A.S."/>
            <person name="de Ridder D."/>
            <person name="Groenen M.A."/>
            <person name="Visser M.E."/>
            <person name="Megens H.J."/>
        </authorList>
    </citation>
    <scope>NUCLEOTIDE SEQUENCE [LARGE SCALE GENOMIC DNA]</scope>
    <source>
        <strain evidence="3">WM2013NL</strain>
        <tissue evidence="3">Head and thorax</tissue>
    </source>
</reference>
<sequence>MASQLFIVLSLALFAYTIASPVPETTEATTTEADEDVIPIYAVIEVIQPVPEVVAFVEETTTEAATEAPHKVAKRSLRGDNPSNDLLSQYEGNLDDTGLSSLAGRRIKFLPTWAG</sequence>
<evidence type="ECO:0000313" key="3">
    <source>
        <dbReference type="EMBL" id="KOB64398.1"/>
    </source>
</evidence>
<comment type="caution">
    <text evidence="3">The sequence shown here is derived from an EMBL/GenBank/DDBJ whole genome shotgun (WGS) entry which is preliminary data.</text>
</comment>
<name>A0A0L7KM64_OPEBR</name>
<proteinExistence type="predicted"/>
<gene>
    <name evidence="3" type="ORF">OBRU01_24321</name>
</gene>
<feature type="region of interest" description="Disordered" evidence="1">
    <location>
        <begin position="65"/>
        <end position="99"/>
    </location>
</feature>
<keyword evidence="4" id="KW-1185">Reference proteome</keyword>
<keyword evidence="2" id="KW-0732">Signal</keyword>
<evidence type="ECO:0000313" key="4">
    <source>
        <dbReference type="Proteomes" id="UP000037510"/>
    </source>
</evidence>
<evidence type="ECO:0000256" key="1">
    <source>
        <dbReference type="SAM" id="MobiDB-lite"/>
    </source>
</evidence>
<dbReference type="EMBL" id="JTDY01008787">
    <property type="protein sequence ID" value="KOB64398.1"/>
    <property type="molecule type" value="Genomic_DNA"/>
</dbReference>
<feature type="chain" id="PRO_5005572751" evidence="2">
    <location>
        <begin position="20"/>
        <end position="115"/>
    </location>
</feature>
<accession>A0A0L7KM64</accession>
<organism evidence="3 4">
    <name type="scientific">Operophtera brumata</name>
    <name type="common">Winter moth</name>
    <name type="synonym">Phalaena brumata</name>
    <dbReference type="NCBI Taxonomy" id="104452"/>
    <lineage>
        <taxon>Eukaryota</taxon>
        <taxon>Metazoa</taxon>
        <taxon>Ecdysozoa</taxon>
        <taxon>Arthropoda</taxon>
        <taxon>Hexapoda</taxon>
        <taxon>Insecta</taxon>
        <taxon>Pterygota</taxon>
        <taxon>Neoptera</taxon>
        <taxon>Endopterygota</taxon>
        <taxon>Lepidoptera</taxon>
        <taxon>Glossata</taxon>
        <taxon>Ditrysia</taxon>
        <taxon>Geometroidea</taxon>
        <taxon>Geometridae</taxon>
        <taxon>Larentiinae</taxon>
        <taxon>Operophtera</taxon>
    </lineage>
</organism>
<protein>
    <submittedName>
        <fullName evidence="3">Uncharacterized protein</fullName>
    </submittedName>
</protein>
<feature type="compositionally biased region" description="Polar residues" evidence="1">
    <location>
        <begin position="81"/>
        <end position="91"/>
    </location>
</feature>
<evidence type="ECO:0000256" key="2">
    <source>
        <dbReference type="SAM" id="SignalP"/>
    </source>
</evidence>